<comment type="similarity">
    <text evidence="1">Belongs to the SMC family. SbcC subfamily.</text>
</comment>
<gene>
    <name evidence="4" type="ORF">JCM21714_375</name>
</gene>
<accession>W4VE39</accession>
<dbReference type="PANTHER" id="PTHR32114">
    <property type="entry name" value="ABC TRANSPORTER ABCH.3"/>
    <property type="match status" value="1"/>
</dbReference>
<dbReference type="EMBL" id="BAVS01000001">
    <property type="protein sequence ID" value="GAE91426.1"/>
    <property type="molecule type" value="Genomic_DNA"/>
</dbReference>
<dbReference type="Gene3D" id="3.40.50.300">
    <property type="entry name" value="P-loop containing nucleotide triphosphate hydrolases"/>
    <property type="match status" value="1"/>
</dbReference>
<keyword evidence="4" id="KW-0378">Hydrolase</keyword>
<name>W4VE39_9BACI</name>
<evidence type="ECO:0000313" key="4">
    <source>
        <dbReference type="EMBL" id="GAE91426.1"/>
    </source>
</evidence>
<dbReference type="eggNOG" id="COG0419">
    <property type="taxonomic scope" value="Bacteria"/>
</dbReference>
<sequence length="152" mass="17986">MRAVELKVQTFGSRQDKQRIDFSHVDEKAYFFITEPKAAHKITLIDAICFSLYGKAPLQDHIVHLLKNSEITYTFWLHQQKYLVTRRPKRKKLIATVERYTEVAASANLQCWNQKDEWNLLHSNIKDVNEAIEKMIGLNYHQFKRMILSPPR</sequence>
<dbReference type="InterPro" id="IPR027417">
    <property type="entry name" value="P-loop_NTPase"/>
</dbReference>
<keyword evidence="5" id="KW-1185">Reference proteome</keyword>
<dbReference type="AlphaFoldDB" id="W4VE39"/>
<dbReference type="GO" id="GO:0004527">
    <property type="term" value="F:exonuclease activity"/>
    <property type="evidence" value="ECO:0007669"/>
    <property type="project" value="UniProtKB-KW"/>
</dbReference>
<dbReference type="RefSeq" id="WP_035721168.1">
    <property type="nucleotide sequence ID" value="NZ_BAVS01000001.1"/>
</dbReference>
<dbReference type="Proteomes" id="UP000019102">
    <property type="component" value="Unassembled WGS sequence"/>
</dbReference>
<comment type="subunit">
    <text evidence="2">Heterodimer of SbcC and SbcD.</text>
</comment>
<proteinExistence type="inferred from homology"/>
<dbReference type="PANTHER" id="PTHR32114:SF2">
    <property type="entry name" value="ABC TRANSPORTER ABCH.3"/>
    <property type="match status" value="1"/>
</dbReference>
<evidence type="ECO:0000256" key="3">
    <source>
        <dbReference type="ARBA" id="ARBA00013368"/>
    </source>
</evidence>
<keyword evidence="4" id="KW-0269">Exonuclease</keyword>
<keyword evidence="4" id="KW-0540">Nuclease</keyword>
<evidence type="ECO:0000256" key="1">
    <source>
        <dbReference type="ARBA" id="ARBA00006930"/>
    </source>
</evidence>
<organism evidence="4 5">
    <name type="scientific">Gracilibacillus boraciitolerans JCM 21714</name>
    <dbReference type="NCBI Taxonomy" id="1298598"/>
    <lineage>
        <taxon>Bacteria</taxon>
        <taxon>Bacillati</taxon>
        <taxon>Bacillota</taxon>
        <taxon>Bacilli</taxon>
        <taxon>Bacillales</taxon>
        <taxon>Bacillaceae</taxon>
        <taxon>Gracilibacillus</taxon>
    </lineage>
</organism>
<comment type="caution">
    <text evidence="4">The sequence shown here is derived from an EMBL/GenBank/DDBJ whole genome shotgun (WGS) entry which is preliminary data.</text>
</comment>
<evidence type="ECO:0000313" key="5">
    <source>
        <dbReference type="Proteomes" id="UP000019102"/>
    </source>
</evidence>
<dbReference type="OrthoDB" id="9795626at2"/>
<protein>
    <recommendedName>
        <fullName evidence="3">Nuclease SbcCD subunit C</fullName>
    </recommendedName>
</protein>
<dbReference type="STRING" id="1298598.JCM21714_375"/>
<evidence type="ECO:0000256" key="2">
    <source>
        <dbReference type="ARBA" id="ARBA00011322"/>
    </source>
</evidence>
<reference evidence="4 5" key="1">
    <citation type="journal article" date="2014" name="Genome Announc.">
        <title>Draft Genome Sequence of the Boron-Tolerant and Moderately Halotolerant Bacterium Gracilibacillus boraciitolerans JCM 21714T.</title>
        <authorList>
            <person name="Ahmed I."/>
            <person name="Oshima K."/>
            <person name="Suda W."/>
            <person name="Kitamura K."/>
            <person name="Iida T."/>
            <person name="Ohmori Y."/>
            <person name="Fujiwara T."/>
            <person name="Hattori M."/>
            <person name="Ohkuma M."/>
        </authorList>
    </citation>
    <scope>NUCLEOTIDE SEQUENCE [LARGE SCALE GENOMIC DNA]</scope>
    <source>
        <strain evidence="4 5">JCM 21714</strain>
    </source>
</reference>